<protein>
    <recommendedName>
        <fullName evidence="2">DUF6801 domain-containing protein</fullName>
    </recommendedName>
</protein>
<evidence type="ECO:0000256" key="1">
    <source>
        <dbReference type="SAM" id="SignalP"/>
    </source>
</evidence>
<proteinExistence type="predicted"/>
<evidence type="ECO:0000259" key="2">
    <source>
        <dbReference type="Pfam" id="PF20611"/>
    </source>
</evidence>
<gene>
    <name evidence="3" type="ORF">A4R43_18810</name>
</gene>
<dbReference type="KEGG" id="aab:A4R43_18810"/>
<evidence type="ECO:0000313" key="4">
    <source>
        <dbReference type="Proteomes" id="UP000250434"/>
    </source>
</evidence>
<reference evidence="3 4" key="1">
    <citation type="submission" date="2016-04" db="EMBL/GenBank/DDBJ databases">
        <title>Complete genome sequence and analysis of deep-sea sediment isolate, Amycolatopsis sp. WP1.</title>
        <authorList>
            <person name="Wang H."/>
            <person name="Chen S."/>
            <person name="Wu Q."/>
        </authorList>
    </citation>
    <scope>NUCLEOTIDE SEQUENCE [LARGE SCALE GENOMIC DNA]</scope>
    <source>
        <strain evidence="3 4">WP1</strain>
    </source>
</reference>
<dbReference type="Pfam" id="PF20611">
    <property type="entry name" value="DUF6801"/>
    <property type="match status" value="1"/>
</dbReference>
<dbReference type="OrthoDB" id="3628595at2"/>
<dbReference type="AlphaFoldDB" id="A0A344L8E5"/>
<feature type="signal peptide" evidence="1">
    <location>
        <begin position="1"/>
        <end position="20"/>
    </location>
</feature>
<dbReference type="Proteomes" id="UP000250434">
    <property type="component" value="Chromosome"/>
</dbReference>
<dbReference type="RefSeq" id="WP_113693560.1">
    <property type="nucleotide sequence ID" value="NZ_CP015163.1"/>
</dbReference>
<keyword evidence="4" id="KW-1185">Reference proteome</keyword>
<sequence>MATTSMVLGLTVAGAGTALADQAYSTTTTLSYTCNYPLIGENLLDVTATFQGPDAISAGGTFQAHTVTAVATVPADVVSALYYLGGIDGVRGTADASVDVTNGTPSTVNVTGLDVPEQFVPDPDAAFPVNAVQGPNTVVPAITAGASGQTLTASLGQTFSASLDFHYTNATPEWQGPESFNCTLNEGQDTAFSPSLTIG</sequence>
<feature type="domain" description="DUF6801" evidence="2">
    <location>
        <begin position="31"/>
        <end position="192"/>
    </location>
</feature>
<feature type="chain" id="PRO_5016741683" description="DUF6801 domain-containing protein" evidence="1">
    <location>
        <begin position="21"/>
        <end position="199"/>
    </location>
</feature>
<name>A0A344L8E5_9PSEU</name>
<keyword evidence="1" id="KW-0732">Signal</keyword>
<organism evidence="3 4">
    <name type="scientific">Amycolatopsis albispora</name>
    <dbReference type="NCBI Taxonomy" id="1804986"/>
    <lineage>
        <taxon>Bacteria</taxon>
        <taxon>Bacillati</taxon>
        <taxon>Actinomycetota</taxon>
        <taxon>Actinomycetes</taxon>
        <taxon>Pseudonocardiales</taxon>
        <taxon>Pseudonocardiaceae</taxon>
        <taxon>Amycolatopsis</taxon>
    </lineage>
</organism>
<dbReference type="EMBL" id="CP015163">
    <property type="protein sequence ID" value="AXB44319.1"/>
    <property type="molecule type" value="Genomic_DNA"/>
</dbReference>
<accession>A0A344L8E5</accession>
<dbReference type="InterPro" id="IPR046542">
    <property type="entry name" value="DUF6801"/>
</dbReference>
<evidence type="ECO:0000313" key="3">
    <source>
        <dbReference type="EMBL" id="AXB44319.1"/>
    </source>
</evidence>